<accession>A0A1J5Q379</accession>
<protein>
    <recommendedName>
        <fullName evidence="1">DUF8083 domain-containing protein</fullName>
    </recommendedName>
</protein>
<dbReference type="InterPro" id="IPR058396">
    <property type="entry name" value="DUF8083"/>
</dbReference>
<name>A0A1J5Q379_9ZZZZ</name>
<organism evidence="2">
    <name type="scientific">mine drainage metagenome</name>
    <dbReference type="NCBI Taxonomy" id="410659"/>
    <lineage>
        <taxon>unclassified sequences</taxon>
        <taxon>metagenomes</taxon>
        <taxon>ecological metagenomes</taxon>
    </lineage>
</organism>
<dbReference type="EMBL" id="MLJW01002541">
    <property type="protein sequence ID" value="OIQ74340.1"/>
    <property type="molecule type" value="Genomic_DNA"/>
</dbReference>
<sequence length="112" mass="11892">MERARRQSNVALQTVLSAFGTGQVSNELEELTDWLESFDANSVVECDYGGLAGYLEKSIQATGGQGLAEDSSVEDVHSSLAGLASGDSILAGQGYESLVNRWRAVAAYENAM</sequence>
<comment type="caution">
    <text evidence="2">The sequence shown here is derived from an EMBL/GenBank/DDBJ whole genome shotgun (WGS) entry which is preliminary data.</text>
</comment>
<proteinExistence type="predicted"/>
<dbReference type="Pfam" id="PF26312">
    <property type="entry name" value="DUF8083"/>
    <property type="match status" value="1"/>
</dbReference>
<dbReference type="AlphaFoldDB" id="A0A1J5Q379"/>
<gene>
    <name evidence="2" type="ORF">GALL_440080</name>
</gene>
<evidence type="ECO:0000313" key="2">
    <source>
        <dbReference type="EMBL" id="OIQ74340.1"/>
    </source>
</evidence>
<evidence type="ECO:0000259" key="1">
    <source>
        <dbReference type="Pfam" id="PF26312"/>
    </source>
</evidence>
<reference evidence="2" key="1">
    <citation type="submission" date="2016-10" db="EMBL/GenBank/DDBJ databases">
        <title>Sequence of Gallionella enrichment culture.</title>
        <authorList>
            <person name="Poehlein A."/>
            <person name="Muehling M."/>
            <person name="Daniel R."/>
        </authorList>
    </citation>
    <scope>NUCLEOTIDE SEQUENCE</scope>
</reference>
<feature type="domain" description="DUF8083" evidence="1">
    <location>
        <begin position="1"/>
        <end position="109"/>
    </location>
</feature>